<protein>
    <recommendedName>
        <fullName evidence="4">TRADD-like N-terminal domain-containing protein</fullName>
    </recommendedName>
</protein>
<dbReference type="PANTHER" id="PTHR45641:SF19">
    <property type="entry name" value="NEPHROCYSTIN-3"/>
    <property type="match status" value="1"/>
</dbReference>
<dbReference type="PANTHER" id="PTHR45641">
    <property type="entry name" value="TETRATRICOPEPTIDE REPEAT PROTEIN (AFU_ORTHOLOGUE AFUA_6G03870)"/>
    <property type="match status" value="1"/>
</dbReference>
<comment type="caution">
    <text evidence="5">The sequence shown here is derived from an EMBL/GenBank/DDBJ whole genome shotgun (WGS) entry which is preliminary data.</text>
</comment>
<dbReference type="InterPro" id="IPR019734">
    <property type="entry name" value="TPR_rpt"/>
</dbReference>
<feature type="repeat" description="TPR" evidence="3">
    <location>
        <begin position="893"/>
        <end position="926"/>
    </location>
</feature>
<dbReference type="PROSITE" id="PS50005">
    <property type="entry name" value="TPR"/>
    <property type="match status" value="5"/>
</dbReference>
<feature type="repeat" description="TPR" evidence="3">
    <location>
        <begin position="935"/>
        <end position="968"/>
    </location>
</feature>
<proteinExistence type="predicted"/>
<reference evidence="5 6" key="1">
    <citation type="submission" date="2022-05" db="EMBL/GenBank/DDBJ databases">
        <authorList>
            <consortium name="Genoscope - CEA"/>
            <person name="William W."/>
        </authorList>
    </citation>
    <scope>NUCLEOTIDE SEQUENCE [LARGE SCALE GENOMIC DNA]</scope>
</reference>
<feature type="repeat" description="TPR" evidence="3">
    <location>
        <begin position="597"/>
        <end position="630"/>
    </location>
</feature>
<dbReference type="Pfam" id="PF13424">
    <property type="entry name" value="TPR_12"/>
    <property type="match status" value="5"/>
</dbReference>
<keyword evidence="2 3" id="KW-0802">TPR repeat</keyword>
<sequence>MALQPYGEEDLNYFKLSSLVLNEFPRALRQTFKTMWDKTYGHRPGFLLWDDSTAVRNLFASEEGSKNRVPVHQSYSEWDCTALFQATIYSRTFALHHGTLNEVYIKPRGLSASHFHPSVMSITGDNTETWALAIDQLRLLRNFVCHLSSSKMEKVIFDECVQRAKDAFLALGVSTAPIDAVGSLTESNFPTNEKRNYHSIMLLKLTSLGMNRSAVQWFRSYLIMRTQSVCRKGVLSEPQPIYLSVSTRLSISTARLRLLIDCTGLRPQEGSTKVVVAQPRDPGKLQEASYSYTSEAGTMAAAGPKAGAAELQASKETIGVVQPTAEVNSDFAPESFGNGAVPSSQQILNAIASKYLQSLNPSTPDEFNDFIQYMEKVRKVVIVDVKTGSLIVTVECSSLAIIEELWEDYRTGHLNEMAQKFLVTEEILEEFGLAELKLTTTINEEEYRACLELFFNLPKKPNAVPDKKAEAKSTPDRCFILGITRHEQAALQSKQRALDIRVKKFGEEHKSTADGYYSLGRMEHKLGYFNSAIESHQRALAIRIKLSGEEHESTADSYYSLGITQLEKDDLEPALKSLQSALTIRVKLFGEKHKATAESYYSIGLTQQKMGFLRPALQSFRRVLAINIKLFGEEQESVRTADIYVHLGTIQHELGYFKSALHSKKRALAIRISLCGEEHKITADCYHSLGITQHKMGDFKSALQTKTRALAIRIKLFGREHQSTAESYCSLGITQHKLGKFKSAVKSKQRGLAVRVRLFGEEHKSTAKSYHSLGITQLELGDLKSALSSHRRALDIFFKLFGEIHENTADSYYQLGIIQRELGFLRAALNCHQHAISIRIKLFGEKHKCIADSFYSLGITQRGLGDLKSALRSNQRALAIRIELFGEAHKCTADSYYLLGITQLELGDLKSALKSHQRALAISIKVFGEDHKSTADSYYYLGKTQRELGDLTSALQSHQRALAIRIKVFGEDHQSISKSKLELEEIQRTLGPGSVKEAC</sequence>
<evidence type="ECO:0000313" key="5">
    <source>
        <dbReference type="EMBL" id="CAH3198694.1"/>
    </source>
</evidence>
<evidence type="ECO:0000313" key="6">
    <source>
        <dbReference type="Proteomes" id="UP001159427"/>
    </source>
</evidence>
<keyword evidence="6" id="KW-1185">Reference proteome</keyword>
<dbReference type="SMART" id="SM00028">
    <property type="entry name" value="TPR"/>
    <property type="match status" value="11"/>
</dbReference>
<evidence type="ECO:0000256" key="1">
    <source>
        <dbReference type="ARBA" id="ARBA00022737"/>
    </source>
</evidence>
<dbReference type="Pfam" id="PF20694">
    <property type="entry name" value="TRADD-like_N"/>
    <property type="match status" value="1"/>
</dbReference>
<organism evidence="5 6">
    <name type="scientific">Porites evermanni</name>
    <dbReference type="NCBI Taxonomy" id="104178"/>
    <lineage>
        <taxon>Eukaryota</taxon>
        <taxon>Metazoa</taxon>
        <taxon>Cnidaria</taxon>
        <taxon>Anthozoa</taxon>
        <taxon>Hexacorallia</taxon>
        <taxon>Scleractinia</taxon>
        <taxon>Fungiina</taxon>
        <taxon>Poritidae</taxon>
        <taxon>Porites</taxon>
    </lineage>
</organism>
<gene>
    <name evidence="5" type="ORF">PEVE_00036541</name>
</gene>
<evidence type="ECO:0000256" key="2">
    <source>
        <dbReference type="ARBA" id="ARBA00022803"/>
    </source>
</evidence>
<dbReference type="Proteomes" id="UP001159427">
    <property type="component" value="Unassembled WGS sequence"/>
</dbReference>
<accession>A0ABN8T3B8</accession>
<feature type="repeat" description="TPR" evidence="3">
    <location>
        <begin position="555"/>
        <end position="588"/>
    </location>
</feature>
<evidence type="ECO:0000256" key="3">
    <source>
        <dbReference type="PROSITE-ProRule" id="PRU00339"/>
    </source>
</evidence>
<dbReference type="InterPro" id="IPR049341">
    <property type="entry name" value="TRADD-like_N"/>
</dbReference>
<dbReference type="Gene3D" id="1.25.40.10">
    <property type="entry name" value="Tetratricopeptide repeat domain"/>
    <property type="match status" value="3"/>
</dbReference>
<feature type="repeat" description="TPR" evidence="3">
    <location>
        <begin position="513"/>
        <end position="546"/>
    </location>
</feature>
<dbReference type="SUPFAM" id="SSF48452">
    <property type="entry name" value="TPR-like"/>
    <property type="match status" value="3"/>
</dbReference>
<name>A0ABN8T3B8_9CNID</name>
<dbReference type="EMBL" id="CALNXI010005850">
    <property type="protein sequence ID" value="CAH3198694.1"/>
    <property type="molecule type" value="Genomic_DNA"/>
</dbReference>
<keyword evidence="1" id="KW-0677">Repeat</keyword>
<evidence type="ECO:0000259" key="4">
    <source>
        <dbReference type="Pfam" id="PF20694"/>
    </source>
</evidence>
<feature type="domain" description="TRADD-like N-terminal" evidence="4">
    <location>
        <begin position="379"/>
        <end position="427"/>
    </location>
</feature>
<dbReference type="InterPro" id="IPR011990">
    <property type="entry name" value="TPR-like_helical_dom_sf"/>
</dbReference>